<comment type="caution">
    <text evidence="7">The sequence shown here is derived from an EMBL/GenBank/DDBJ whole genome shotgun (WGS) entry which is preliminary data.</text>
</comment>
<keyword evidence="2 5" id="KW-0963">Cytoplasm</keyword>
<keyword evidence="4 5" id="KW-0378">Hydrolase</keyword>
<evidence type="ECO:0000256" key="5">
    <source>
        <dbReference type="HAMAP-Rule" id="MF_01260"/>
    </source>
</evidence>
<comment type="catalytic activity">
    <reaction evidence="5">
        <text>6-carboxyhexanoyl-[ACP] methyl ester + H2O = 6-carboxyhexanoyl-[ACP] + methanol + H(+)</text>
        <dbReference type="Rhea" id="RHEA:42700"/>
        <dbReference type="Rhea" id="RHEA-COMP:9955"/>
        <dbReference type="Rhea" id="RHEA-COMP:10186"/>
        <dbReference type="ChEBI" id="CHEBI:15377"/>
        <dbReference type="ChEBI" id="CHEBI:15378"/>
        <dbReference type="ChEBI" id="CHEBI:17790"/>
        <dbReference type="ChEBI" id="CHEBI:78846"/>
        <dbReference type="ChEBI" id="CHEBI:82735"/>
        <dbReference type="EC" id="3.1.1.85"/>
    </reaction>
</comment>
<dbReference type="InterPro" id="IPR050266">
    <property type="entry name" value="AB_hydrolase_sf"/>
</dbReference>
<evidence type="ECO:0000256" key="4">
    <source>
        <dbReference type="ARBA" id="ARBA00022801"/>
    </source>
</evidence>
<sequence length="268" mass="28943">MHIDIVGDGPPLVLLHGWAMHGGVFAPLRERMRRTHTLYIVDLPGHGHSRDSAVPLALEPVVDALARVVPPAPWLGWSLGGLFALHAAATRPDIATSLVMVCANPRFVSARDWPHGMAPQVFRDFASGLRSDYRGTLDRFIALEAFGSDDARGELRTLRAEVFARGEPATRVLVDGLGLLESVDLRRALPDLQVPSLWLAGRRDRLVDPRAMHDAAGRAPTGTAITLDHAGHAPFLTHADAVVERLHAFLPDATAAVADGPDVRSLPK</sequence>
<dbReference type="AlphaFoldDB" id="A0A7Z0QP11"/>
<keyword evidence="3 5" id="KW-0093">Biotin biosynthesis</keyword>
<comment type="function">
    <text evidence="5">The physiological role of BioH is to remove the methyl group introduced by BioC when the pimeloyl moiety is complete. It allows to synthesize pimeloyl-ACP via the fatty acid synthetic pathway through the hydrolysis of the ester bonds of pimeloyl-ACP esters.</text>
</comment>
<organism evidence="7 8">
    <name type="scientific">Luteimonas deserti</name>
    <dbReference type="NCBI Taxonomy" id="2752306"/>
    <lineage>
        <taxon>Bacteria</taxon>
        <taxon>Pseudomonadati</taxon>
        <taxon>Pseudomonadota</taxon>
        <taxon>Gammaproteobacteria</taxon>
        <taxon>Lysobacterales</taxon>
        <taxon>Lysobacteraceae</taxon>
        <taxon>Luteimonas</taxon>
    </lineage>
</organism>
<dbReference type="Proteomes" id="UP000589896">
    <property type="component" value="Unassembled WGS sequence"/>
</dbReference>
<reference evidence="7 8" key="1">
    <citation type="submission" date="2020-07" db="EMBL/GenBank/DDBJ databases">
        <title>isolation of Luteimonas sp. SJ-16.</title>
        <authorList>
            <person name="Huang X.-X."/>
            <person name="Xu L."/>
            <person name="Sun J.-Q."/>
        </authorList>
    </citation>
    <scope>NUCLEOTIDE SEQUENCE [LARGE SCALE GENOMIC DNA]</scope>
    <source>
        <strain evidence="7 8">SJ-16</strain>
    </source>
</reference>
<dbReference type="RefSeq" id="WP_180544346.1">
    <property type="nucleotide sequence ID" value="NZ_JACCJZ010000010.1"/>
</dbReference>
<comment type="similarity">
    <text evidence="5">Belongs to the AB hydrolase superfamily. Carboxylesterase BioH family.</text>
</comment>
<dbReference type="SUPFAM" id="SSF53474">
    <property type="entry name" value="alpha/beta-Hydrolases"/>
    <property type="match status" value="1"/>
</dbReference>
<evidence type="ECO:0000256" key="1">
    <source>
        <dbReference type="ARBA" id="ARBA00022487"/>
    </source>
</evidence>
<feature type="binding site" evidence="5">
    <location>
        <position position="232"/>
    </location>
    <ligand>
        <name>substrate</name>
    </ligand>
</feature>
<comment type="subcellular location">
    <subcellularLocation>
        <location evidence="5">Cytoplasm</location>
    </subcellularLocation>
</comment>
<dbReference type="NCBIfam" id="TIGR01738">
    <property type="entry name" value="bioH"/>
    <property type="match status" value="1"/>
</dbReference>
<keyword evidence="1 5" id="KW-0719">Serine esterase</keyword>
<dbReference type="InterPro" id="IPR010076">
    <property type="entry name" value="BioH"/>
</dbReference>
<name>A0A7Z0QP11_9GAMM</name>
<dbReference type="EMBL" id="JACCJZ010000010">
    <property type="protein sequence ID" value="NYZ62038.1"/>
    <property type="molecule type" value="Genomic_DNA"/>
</dbReference>
<accession>A0A7Z0QP11</accession>
<dbReference type="InterPro" id="IPR000073">
    <property type="entry name" value="AB_hydrolase_1"/>
</dbReference>
<comment type="pathway">
    <text evidence="5">Cofactor biosynthesis; biotin biosynthesis.</text>
</comment>
<feature type="active site" evidence="5">
    <location>
        <position position="232"/>
    </location>
</feature>
<dbReference type="GO" id="GO:0009102">
    <property type="term" value="P:biotin biosynthetic process"/>
    <property type="evidence" value="ECO:0007669"/>
    <property type="project" value="UniProtKB-UniRule"/>
</dbReference>
<dbReference type="UniPathway" id="UPA00078"/>
<dbReference type="EC" id="3.1.1.85" evidence="5"/>
<dbReference type="Pfam" id="PF00561">
    <property type="entry name" value="Abhydrolase_1"/>
    <property type="match status" value="1"/>
</dbReference>
<keyword evidence="8" id="KW-1185">Reference proteome</keyword>
<feature type="active site" evidence="5">
    <location>
        <position position="204"/>
    </location>
</feature>
<comment type="subunit">
    <text evidence="5">Monomer.</text>
</comment>
<protein>
    <recommendedName>
        <fullName evidence="5">Pimeloyl-[acyl-carrier protein] methyl ester esterase</fullName>
        <ecNumber evidence="5">3.1.1.85</ecNumber>
    </recommendedName>
    <alternativeName>
        <fullName evidence="5">Biotin synthesis protein BioH</fullName>
    </alternativeName>
    <alternativeName>
        <fullName evidence="5">Carboxylesterase BioH</fullName>
    </alternativeName>
</protein>
<feature type="binding site" evidence="5">
    <location>
        <begin position="78"/>
        <end position="79"/>
    </location>
    <ligand>
        <name>substrate</name>
    </ligand>
</feature>
<gene>
    <name evidence="5 7" type="primary">bioH</name>
    <name evidence="7" type="ORF">H0E82_04565</name>
</gene>
<dbReference type="GO" id="GO:0016020">
    <property type="term" value="C:membrane"/>
    <property type="evidence" value="ECO:0007669"/>
    <property type="project" value="TreeGrafter"/>
</dbReference>
<evidence type="ECO:0000256" key="3">
    <source>
        <dbReference type="ARBA" id="ARBA00022756"/>
    </source>
</evidence>
<feature type="domain" description="AB hydrolase-1" evidence="6">
    <location>
        <begin position="10"/>
        <end position="239"/>
    </location>
</feature>
<comment type="caution">
    <text evidence="5">Lacks conserved residue(s) required for the propagation of feature annotation.</text>
</comment>
<evidence type="ECO:0000259" key="6">
    <source>
        <dbReference type="Pfam" id="PF00561"/>
    </source>
</evidence>
<dbReference type="GO" id="GO:0005737">
    <property type="term" value="C:cytoplasm"/>
    <property type="evidence" value="ECO:0007669"/>
    <property type="project" value="UniProtKB-SubCell"/>
</dbReference>
<feature type="active site" description="Nucleophile" evidence="5">
    <location>
        <position position="78"/>
    </location>
</feature>
<feature type="binding site" evidence="5">
    <location>
        <position position="18"/>
    </location>
    <ligand>
        <name>substrate</name>
    </ligand>
</feature>
<dbReference type="PANTHER" id="PTHR43798">
    <property type="entry name" value="MONOACYLGLYCEROL LIPASE"/>
    <property type="match status" value="1"/>
</dbReference>
<evidence type="ECO:0000256" key="2">
    <source>
        <dbReference type="ARBA" id="ARBA00022490"/>
    </source>
</evidence>
<evidence type="ECO:0000313" key="8">
    <source>
        <dbReference type="Proteomes" id="UP000589896"/>
    </source>
</evidence>
<dbReference type="GO" id="GO:0090499">
    <property type="term" value="F:pimelyl-[acyl-carrier protein] methyl ester esterase activity"/>
    <property type="evidence" value="ECO:0007669"/>
    <property type="project" value="UniProtKB-EC"/>
</dbReference>
<dbReference type="Gene3D" id="3.40.50.1820">
    <property type="entry name" value="alpha/beta hydrolase"/>
    <property type="match status" value="1"/>
</dbReference>
<proteinExistence type="inferred from homology"/>
<dbReference type="InterPro" id="IPR029058">
    <property type="entry name" value="AB_hydrolase_fold"/>
</dbReference>
<dbReference type="HAMAP" id="MF_01260">
    <property type="entry name" value="Carboxylester"/>
    <property type="match status" value="1"/>
</dbReference>
<dbReference type="PANTHER" id="PTHR43798:SF31">
    <property type="entry name" value="AB HYDROLASE SUPERFAMILY PROTEIN YCLE"/>
    <property type="match status" value="1"/>
</dbReference>
<evidence type="ECO:0000313" key="7">
    <source>
        <dbReference type="EMBL" id="NYZ62038.1"/>
    </source>
</evidence>